<dbReference type="AlphaFoldDB" id="A0A8S9N2X4"/>
<evidence type="ECO:0000256" key="1">
    <source>
        <dbReference type="SAM" id="MobiDB-lite"/>
    </source>
</evidence>
<comment type="caution">
    <text evidence="2">The sequence shown here is derived from an EMBL/GenBank/DDBJ whole genome shotgun (WGS) entry which is preliminary data.</text>
</comment>
<evidence type="ECO:0000313" key="2">
    <source>
        <dbReference type="EMBL" id="KAF3487110.1"/>
    </source>
</evidence>
<feature type="compositionally biased region" description="Polar residues" evidence="1">
    <location>
        <begin position="36"/>
        <end position="53"/>
    </location>
</feature>
<dbReference type="EMBL" id="QGKX02002183">
    <property type="protein sequence ID" value="KAF3487110.1"/>
    <property type="molecule type" value="Genomic_DNA"/>
</dbReference>
<dbReference type="Proteomes" id="UP000712600">
    <property type="component" value="Unassembled WGS sequence"/>
</dbReference>
<accession>A0A8S9N2X4</accession>
<name>A0A8S9N2X4_BRACR</name>
<proteinExistence type="predicted"/>
<gene>
    <name evidence="2" type="ORF">F2Q69_00054611</name>
</gene>
<evidence type="ECO:0000313" key="3">
    <source>
        <dbReference type="Proteomes" id="UP000712600"/>
    </source>
</evidence>
<feature type="region of interest" description="Disordered" evidence="1">
    <location>
        <begin position="24"/>
        <end position="53"/>
    </location>
</feature>
<protein>
    <submittedName>
        <fullName evidence="2">Uncharacterized protein</fullName>
    </submittedName>
</protein>
<sequence length="110" mass="12461">MKFFTRSDPRKDYFYEEFSGKKHVHETTDTYPNRPRTGQSSVATQRPSSSPVWSLRSDQACTRLGHYVATKLSPKLGRYVATKLSPKLGHYVATELSQNVDIIHALSSTL</sequence>
<organism evidence="2 3">
    <name type="scientific">Brassica cretica</name>
    <name type="common">Mustard</name>
    <dbReference type="NCBI Taxonomy" id="69181"/>
    <lineage>
        <taxon>Eukaryota</taxon>
        <taxon>Viridiplantae</taxon>
        <taxon>Streptophyta</taxon>
        <taxon>Embryophyta</taxon>
        <taxon>Tracheophyta</taxon>
        <taxon>Spermatophyta</taxon>
        <taxon>Magnoliopsida</taxon>
        <taxon>eudicotyledons</taxon>
        <taxon>Gunneridae</taxon>
        <taxon>Pentapetalae</taxon>
        <taxon>rosids</taxon>
        <taxon>malvids</taxon>
        <taxon>Brassicales</taxon>
        <taxon>Brassicaceae</taxon>
        <taxon>Brassiceae</taxon>
        <taxon>Brassica</taxon>
    </lineage>
</organism>
<reference evidence="2" key="1">
    <citation type="submission" date="2019-12" db="EMBL/GenBank/DDBJ databases">
        <title>Genome sequencing and annotation of Brassica cretica.</title>
        <authorList>
            <person name="Studholme D.J."/>
            <person name="Sarris P."/>
        </authorList>
    </citation>
    <scope>NUCLEOTIDE SEQUENCE</scope>
    <source>
        <strain evidence="2">PFS-109/04</strain>
        <tissue evidence="2">Leaf</tissue>
    </source>
</reference>